<proteinExistence type="predicted"/>
<reference evidence="1" key="1">
    <citation type="journal article" date="2021" name="Proc. Natl. Acad. Sci. U.S.A.">
        <title>A Catalog of Tens of Thousands of Viruses from Human Metagenomes Reveals Hidden Associations with Chronic Diseases.</title>
        <authorList>
            <person name="Tisza M.J."/>
            <person name="Buck C.B."/>
        </authorList>
    </citation>
    <scope>NUCLEOTIDE SEQUENCE</scope>
    <source>
        <strain evidence="1">CtU4n16</strain>
    </source>
</reference>
<dbReference type="EMBL" id="BK015063">
    <property type="protein sequence ID" value="DAD89559.1"/>
    <property type="molecule type" value="Genomic_DNA"/>
</dbReference>
<sequence length="361" mass="40457">MNRQYFLSQNKEQPSHTLVTSHNILDRRMFKDNRYSTVSQAKMVNSILCSQRKLPTGVEQDTSGSVKVWLSSSLTKDDGILCKPLVLGGKLNKETSLQEISKKASDIGDQCCKKTWDAGQPKKKRWVGDNWEITPGMYNNKDCPSQKFNPFQVPIHCSYLTSNKIRNDYSLPDSNTVELTMWYHFGPFASGYIVTMTRTNCKESSQSTPMSHTGNIKIETTATPVSGDEYSSIHRDNPGIQPILNDTKGLTTGGDNSMKYDSYTKLAGEGARFQCVRDNIDKVSSSTIFWTKDERGDRINNPGIKFLNLCKIWNDSFGQKFNISNNELSGALKGDNTSGYPIKGDKIISINNNVVDPKIEL</sequence>
<accession>A0A8S5N5E1</accession>
<organism evidence="1">
    <name type="scientific">Myoviridae sp. ctU4n16</name>
    <dbReference type="NCBI Taxonomy" id="2826658"/>
    <lineage>
        <taxon>Viruses</taxon>
        <taxon>Duplodnaviria</taxon>
        <taxon>Heunggongvirae</taxon>
        <taxon>Uroviricota</taxon>
        <taxon>Caudoviricetes</taxon>
    </lineage>
</organism>
<name>A0A8S5N5E1_9CAUD</name>
<evidence type="ECO:0000313" key="1">
    <source>
        <dbReference type="EMBL" id="DAD89559.1"/>
    </source>
</evidence>
<protein>
    <submittedName>
        <fullName evidence="1">Uncharacterized protein</fullName>
    </submittedName>
</protein>